<dbReference type="GO" id="GO:0006396">
    <property type="term" value="P:RNA processing"/>
    <property type="evidence" value="ECO:0007669"/>
    <property type="project" value="InterPro"/>
</dbReference>
<evidence type="ECO:0000256" key="1">
    <source>
        <dbReference type="ARBA" id="ARBA00004123"/>
    </source>
</evidence>
<dbReference type="PANTHER" id="PTHR13471">
    <property type="entry name" value="TETRATRICOPEPTIDE-LIKE HELICAL"/>
    <property type="match status" value="1"/>
</dbReference>
<evidence type="ECO:0008006" key="7">
    <source>
        <dbReference type="Google" id="ProtNLM"/>
    </source>
</evidence>
<keyword evidence="6" id="KW-1185">Reference proteome</keyword>
<dbReference type="Proteomes" id="UP000243459">
    <property type="component" value="Chromosome 6"/>
</dbReference>
<dbReference type="Gene3D" id="1.25.40.10">
    <property type="entry name" value="Tetratricopeptide repeat domain"/>
    <property type="match status" value="2"/>
</dbReference>
<evidence type="ECO:0000313" key="6">
    <source>
        <dbReference type="Proteomes" id="UP000243459"/>
    </source>
</evidence>
<feature type="compositionally biased region" description="Low complexity" evidence="4">
    <location>
        <begin position="10"/>
        <end position="33"/>
    </location>
</feature>
<dbReference type="InterPro" id="IPR013633">
    <property type="entry name" value="NRDE-2"/>
</dbReference>
<sequence length="1142" mass="130709">MEPSRISPANSSSLFPLTSNPNPNTSSTSNTNPQWLSNPSYTLELSSLPSASAAVPPLYYSSDDEPFTRPDPPSYDLVGSAPSDSDSDGDRRSLKRKEKKRRKKKRRRESEKEGSEREAFRKPGVLDWAGSETKLAKGYHFDVHGDQDNLVYGSETKLAKGYHFDVHGDQDNLVYGSLYRMDVPRYRLHSQSDMPVINFQLFRRRPSNLSMDIDGDVDIIDSKLKTAGRYCSVNYSTLERHKGLKHVKIVNKMSSLVPGEYIPLIELHSPPENGSNLSSTKGDIEESWEDEVFRRTRELNKMSRDFPHDEKVWLAFAEFQDKLASTQLQKAARLQTLEKKISILEKAVDINPDSEELLLCLMKSYRERDSRDVLMERWKKVLMLHSDNVTLWKEFLIICQGEFSQFKVSDIRRTYAHAIQALSSACDKLCRQGWSKDPSLVQLELGLVDMFINLCRFEWQTGYQELATGLFQAEIEYSLFCPSMLLSAESKRRLFEHFWSHGGARLGEDGALGWSIWLTNEQQQKTLSGEFPHETEIGGWTGWSDPPSKKIAFAGRPEQSEEHAMDNENTDEKLDDEDVPLNDDVESLLKRLGVNVDAEPHNEIKDAKTWNRWAEEELSRDADQWMPVHNHSGNHGNFSPAYAKENQDIEDNEQLSRVILFEEVNDYLFSLHSEEARFSLVSQFIDFYGGKINRWTCTNNSSWIEKLLSLETIPNSISEDLRVVFEVVNRAQSSPINPNLELLLGSTHKLLNNNMMKFLRNAILLLLNVFPRNHILQESLLAIEDLFMNKIKSSTCAVNPSRCLAKNLLKNDRQDLLLCGVYARNEANYGNIDIARKIYDMAISSTDGLPPDLMEYVPLLYFWYAEMEMEICRSASNSDSPQRAVHILCCLGGNIKYTPFKSRPSGLQILRARQGFKEQIKVLQSAWALGDIKEYSVVLICAASLFEALVTGLASGIEVIEEAFSMTLPERRTWSLQLETLWIYYIGILQKHLKELSFTKVWESIAKGLRLYPYNPKSFTSVVEVSSLYIVPHKVRMLLDECFQRKPSLVLCLFALLFELSKNGSSHRIRGLFEKALANDQLQKSVLLWRFYLAYEADLAHNPSATRRIFFRAVHACPWDSPLLLHLYSDLRPLFEPPILNS</sequence>
<evidence type="ECO:0000313" key="5">
    <source>
        <dbReference type="EMBL" id="ONK67078.1"/>
    </source>
</evidence>
<dbReference type="EMBL" id="CM007386">
    <property type="protein sequence ID" value="ONK67078.1"/>
    <property type="molecule type" value="Genomic_DNA"/>
</dbReference>
<dbReference type="GO" id="GO:0071013">
    <property type="term" value="C:catalytic step 2 spliceosome"/>
    <property type="evidence" value="ECO:0007669"/>
    <property type="project" value="TreeGrafter"/>
</dbReference>
<feature type="region of interest" description="Disordered" evidence="4">
    <location>
        <begin position="1"/>
        <end position="40"/>
    </location>
</feature>
<protein>
    <recommendedName>
        <fullName evidence="7">Protein NRDE2 homolog</fullName>
    </recommendedName>
</protein>
<comment type="similarity">
    <text evidence="2">Belongs to the NRDE2 family.</text>
</comment>
<dbReference type="InterPro" id="IPR003107">
    <property type="entry name" value="HAT"/>
</dbReference>
<evidence type="ECO:0000256" key="4">
    <source>
        <dbReference type="SAM" id="MobiDB-lite"/>
    </source>
</evidence>
<dbReference type="SMART" id="SM00386">
    <property type="entry name" value="HAT"/>
    <property type="match status" value="4"/>
</dbReference>
<dbReference type="PANTHER" id="PTHR13471:SF0">
    <property type="entry name" value="NUCLEAR EXOSOME REGULATOR NRDE2"/>
    <property type="match status" value="1"/>
</dbReference>
<name>A0A5P1EM41_ASPOF</name>
<comment type="subcellular location">
    <subcellularLocation>
        <location evidence="1">Nucleus</location>
    </subcellularLocation>
</comment>
<dbReference type="GO" id="GO:0031048">
    <property type="term" value="P:regulatory ncRNA-mediated heterochromatin formation"/>
    <property type="evidence" value="ECO:0007669"/>
    <property type="project" value="TreeGrafter"/>
</dbReference>
<proteinExistence type="inferred from homology"/>
<dbReference type="AlphaFoldDB" id="A0A5P1EM41"/>
<accession>A0A5P1EM41</accession>
<organism evidence="5 6">
    <name type="scientific">Asparagus officinalis</name>
    <name type="common">Garden asparagus</name>
    <dbReference type="NCBI Taxonomy" id="4686"/>
    <lineage>
        <taxon>Eukaryota</taxon>
        <taxon>Viridiplantae</taxon>
        <taxon>Streptophyta</taxon>
        <taxon>Embryophyta</taxon>
        <taxon>Tracheophyta</taxon>
        <taxon>Spermatophyta</taxon>
        <taxon>Magnoliopsida</taxon>
        <taxon>Liliopsida</taxon>
        <taxon>Asparagales</taxon>
        <taxon>Asparagaceae</taxon>
        <taxon>Asparagoideae</taxon>
        <taxon>Asparagus</taxon>
    </lineage>
</organism>
<reference evidence="6" key="1">
    <citation type="journal article" date="2017" name="Nat. Commun.">
        <title>The asparagus genome sheds light on the origin and evolution of a young Y chromosome.</title>
        <authorList>
            <person name="Harkess A."/>
            <person name="Zhou J."/>
            <person name="Xu C."/>
            <person name="Bowers J.E."/>
            <person name="Van der Hulst R."/>
            <person name="Ayyampalayam S."/>
            <person name="Mercati F."/>
            <person name="Riccardi P."/>
            <person name="McKain M.R."/>
            <person name="Kakrana A."/>
            <person name="Tang H."/>
            <person name="Ray J."/>
            <person name="Groenendijk J."/>
            <person name="Arikit S."/>
            <person name="Mathioni S.M."/>
            <person name="Nakano M."/>
            <person name="Shan H."/>
            <person name="Telgmann-Rauber A."/>
            <person name="Kanno A."/>
            <person name="Yue Z."/>
            <person name="Chen H."/>
            <person name="Li W."/>
            <person name="Chen Y."/>
            <person name="Xu X."/>
            <person name="Zhang Y."/>
            <person name="Luo S."/>
            <person name="Chen H."/>
            <person name="Gao J."/>
            <person name="Mao Z."/>
            <person name="Pires J.C."/>
            <person name="Luo M."/>
            <person name="Kudrna D."/>
            <person name="Wing R.A."/>
            <person name="Meyers B.C."/>
            <person name="Yi K."/>
            <person name="Kong H."/>
            <person name="Lavrijsen P."/>
            <person name="Sunseri F."/>
            <person name="Falavigna A."/>
            <person name="Ye Y."/>
            <person name="Leebens-Mack J.H."/>
            <person name="Chen G."/>
        </authorList>
    </citation>
    <scope>NUCLEOTIDE SEQUENCE [LARGE SCALE GENOMIC DNA]</scope>
    <source>
        <strain evidence="6">cv. DH0086</strain>
    </source>
</reference>
<feature type="compositionally biased region" description="Basic and acidic residues" evidence="4">
    <location>
        <begin position="108"/>
        <end position="119"/>
    </location>
</feature>
<gene>
    <name evidence="5" type="ORF">A4U43_C06F15450</name>
</gene>
<feature type="compositionally biased region" description="Basic and acidic residues" evidence="4">
    <location>
        <begin position="558"/>
        <end position="572"/>
    </location>
</feature>
<keyword evidence="3" id="KW-0539">Nucleus</keyword>
<dbReference type="InterPro" id="IPR011990">
    <property type="entry name" value="TPR-like_helical_dom_sf"/>
</dbReference>
<dbReference type="OMA" id="MRDKELH"/>
<feature type="region of interest" description="Disordered" evidence="4">
    <location>
        <begin position="538"/>
        <end position="579"/>
    </location>
</feature>
<dbReference type="Pfam" id="PF08424">
    <property type="entry name" value="NRDE-2"/>
    <property type="match status" value="1"/>
</dbReference>
<feature type="compositionally biased region" description="Basic residues" evidence="4">
    <location>
        <begin position="93"/>
        <end position="107"/>
    </location>
</feature>
<evidence type="ECO:0000256" key="2">
    <source>
        <dbReference type="ARBA" id="ARBA00009265"/>
    </source>
</evidence>
<dbReference type="SUPFAM" id="SSF48452">
    <property type="entry name" value="TPR-like"/>
    <property type="match status" value="1"/>
</dbReference>
<feature type="region of interest" description="Disordered" evidence="4">
    <location>
        <begin position="54"/>
        <end position="119"/>
    </location>
</feature>
<dbReference type="GO" id="GO:1902369">
    <property type="term" value="P:negative regulation of RNA catabolic process"/>
    <property type="evidence" value="ECO:0007669"/>
    <property type="project" value="TreeGrafter"/>
</dbReference>
<evidence type="ECO:0000256" key="3">
    <source>
        <dbReference type="ARBA" id="ARBA00023242"/>
    </source>
</evidence>
<dbReference type="Gramene" id="ONK67078">
    <property type="protein sequence ID" value="ONK67078"/>
    <property type="gene ID" value="A4U43_C06F15450"/>
</dbReference>